<feature type="chain" id="PRO_5024796776" evidence="1">
    <location>
        <begin position="22"/>
        <end position="122"/>
    </location>
</feature>
<reference evidence="2 3" key="1">
    <citation type="submission" date="2019-06" db="EMBL/GenBank/DDBJ databases">
        <title>Genome Sequence of the Brown Rot Fungal Pathogen Monilinia laxa.</title>
        <authorList>
            <person name="De Miccolis Angelini R.M."/>
            <person name="Landi L."/>
            <person name="Abate D."/>
            <person name="Pollastro S."/>
            <person name="Romanazzi G."/>
            <person name="Faretra F."/>
        </authorList>
    </citation>
    <scope>NUCLEOTIDE SEQUENCE [LARGE SCALE GENOMIC DNA]</scope>
    <source>
        <strain evidence="2 3">Mlax316</strain>
    </source>
</reference>
<gene>
    <name evidence="2" type="ORF">EYC80_009249</name>
</gene>
<accession>A0A5N6JX89</accession>
<dbReference type="AlphaFoldDB" id="A0A5N6JX89"/>
<comment type="caution">
    <text evidence="2">The sequence shown here is derived from an EMBL/GenBank/DDBJ whole genome shotgun (WGS) entry which is preliminary data.</text>
</comment>
<evidence type="ECO:0000313" key="2">
    <source>
        <dbReference type="EMBL" id="KAB8293764.1"/>
    </source>
</evidence>
<name>A0A5N6JX89_MONLA</name>
<sequence length="122" mass="13050">MVQLSIITLAVASLLSGLAAAKSCKTGGIYCGTDLLRRGDYITKANTNLLANNLPTSNLYVQQSLWACIEHGDIRFIQFCASGCVSGDSKDDYCTGSDAPAGKRDEIEGDVVERDVAIEWEA</sequence>
<protein>
    <submittedName>
        <fullName evidence="2">Uncharacterized protein</fullName>
    </submittedName>
</protein>
<dbReference type="EMBL" id="VIGI01000011">
    <property type="protein sequence ID" value="KAB8293764.1"/>
    <property type="molecule type" value="Genomic_DNA"/>
</dbReference>
<evidence type="ECO:0000256" key="1">
    <source>
        <dbReference type="SAM" id="SignalP"/>
    </source>
</evidence>
<proteinExistence type="predicted"/>
<dbReference type="OrthoDB" id="4186099at2759"/>
<keyword evidence="1" id="KW-0732">Signal</keyword>
<feature type="signal peptide" evidence="1">
    <location>
        <begin position="1"/>
        <end position="21"/>
    </location>
</feature>
<evidence type="ECO:0000313" key="3">
    <source>
        <dbReference type="Proteomes" id="UP000326757"/>
    </source>
</evidence>
<keyword evidence="3" id="KW-1185">Reference proteome</keyword>
<organism evidence="2 3">
    <name type="scientific">Monilinia laxa</name>
    <name type="common">Brown rot fungus</name>
    <name type="synonym">Sclerotinia laxa</name>
    <dbReference type="NCBI Taxonomy" id="61186"/>
    <lineage>
        <taxon>Eukaryota</taxon>
        <taxon>Fungi</taxon>
        <taxon>Dikarya</taxon>
        <taxon>Ascomycota</taxon>
        <taxon>Pezizomycotina</taxon>
        <taxon>Leotiomycetes</taxon>
        <taxon>Helotiales</taxon>
        <taxon>Sclerotiniaceae</taxon>
        <taxon>Monilinia</taxon>
    </lineage>
</organism>
<dbReference type="Proteomes" id="UP000326757">
    <property type="component" value="Unassembled WGS sequence"/>
</dbReference>